<organism evidence="16 17">
    <name type="scientific">Pigmentiphaga kullae</name>
    <dbReference type="NCBI Taxonomy" id="151784"/>
    <lineage>
        <taxon>Bacteria</taxon>
        <taxon>Pseudomonadati</taxon>
        <taxon>Pseudomonadota</taxon>
        <taxon>Betaproteobacteria</taxon>
        <taxon>Burkholderiales</taxon>
        <taxon>Alcaligenaceae</taxon>
        <taxon>Pigmentiphaga</taxon>
    </lineage>
</organism>
<accession>A0A4V2F2D3</accession>
<feature type="domain" description="HAMP" evidence="15">
    <location>
        <begin position="178"/>
        <end position="230"/>
    </location>
</feature>
<dbReference type="InterPro" id="IPR036097">
    <property type="entry name" value="HisK_dim/P_sf"/>
</dbReference>
<dbReference type="EMBL" id="SGXC01000004">
    <property type="protein sequence ID" value="RZS77132.1"/>
    <property type="molecule type" value="Genomic_DNA"/>
</dbReference>
<evidence type="ECO:0000256" key="11">
    <source>
        <dbReference type="ARBA" id="ARBA00023012"/>
    </source>
</evidence>
<dbReference type="SUPFAM" id="SSF55874">
    <property type="entry name" value="ATPase domain of HSP90 chaperone/DNA topoisomerase II/histidine kinase"/>
    <property type="match status" value="1"/>
</dbReference>
<dbReference type="CDD" id="cd00082">
    <property type="entry name" value="HisKA"/>
    <property type="match status" value="1"/>
</dbReference>
<evidence type="ECO:0000256" key="4">
    <source>
        <dbReference type="ARBA" id="ARBA00022553"/>
    </source>
</evidence>
<dbReference type="Pfam" id="PF02518">
    <property type="entry name" value="HATPase_c"/>
    <property type="match status" value="1"/>
</dbReference>
<comment type="caution">
    <text evidence="16">The sequence shown here is derived from an EMBL/GenBank/DDBJ whole genome shotgun (WGS) entry which is preliminary data.</text>
</comment>
<evidence type="ECO:0000313" key="16">
    <source>
        <dbReference type="EMBL" id="RZS77132.1"/>
    </source>
</evidence>
<keyword evidence="11" id="KW-0902">Two-component regulatory system</keyword>
<evidence type="ECO:0000256" key="6">
    <source>
        <dbReference type="ARBA" id="ARBA00022692"/>
    </source>
</evidence>
<feature type="transmembrane region" description="Helical" evidence="13">
    <location>
        <begin position="158"/>
        <end position="181"/>
    </location>
</feature>
<keyword evidence="17" id="KW-1185">Reference proteome</keyword>
<dbReference type="PANTHER" id="PTHR45436:SF14">
    <property type="entry name" value="SENSOR PROTEIN QSEC"/>
    <property type="match status" value="1"/>
</dbReference>
<dbReference type="InterPro" id="IPR003594">
    <property type="entry name" value="HATPase_dom"/>
</dbReference>
<dbReference type="InterPro" id="IPR036890">
    <property type="entry name" value="HATPase_C_sf"/>
</dbReference>
<dbReference type="EC" id="2.7.13.3" evidence="3"/>
<feature type="domain" description="Histidine kinase" evidence="14">
    <location>
        <begin position="238"/>
        <end position="448"/>
    </location>
</feature>
<dbReference type="Gene3D" id="1.10.287.130">
    <property type="match status" value="1"/>
</dbReference>
<evidence type="ECO:0000259" key="14">
    <source>
        <dbReference type="PROSITE" id="PS50109"/>
    </source>
</evidence>
<evidence type="ECO:0000259" key="15">
    <source>
        <dbReference type="PROSITE" id="PS50885"/>
    </source>
</evidence>
<dbReference type="AlphaFoldDB" id="A0A4V2F2D3"/>
<dbReference type="InterPro" id="IPR005467">
    <property type="entry name" value="His_kinase_dom"/>
</dbReference>
<evidence type="ECO:0000256" key="8">
    <source>
        <dbReference type="ARBA" id="ARBA00022777"/>
    </source>
</evidence>
<dbReference type="GO" id="GO:0005886">
    <property type="term" value="C:plasma membrane"/>
    <property type="evidence" value="ECO:0007669"/>
    <property type="project" value="TreeGrafter"/>
</dbReference>
<comment type="subcellular location">
    <subcellularLocation>
        <location evidence="2">Membrane</location>
        <topology evidence="2">Multi-pass membrane protein</topology>
    </subcellularLocation>
</comment>
<dbReference type="PRINTS" id="PR00344">
    <property type="entry name" value="BCTRLSENSOR"/>
</dbReference>
<keyword evidence="6 13" id="KW-0812">Transmembrane</keyword>
<dbReference type="Pfam" id="PF00512">
    <property type="entry name" value="HisKA"/>
    <property type="match status" value="1"/>
</dbReference>
<evidence type="ECO:0000313" key="17">
    <source>
        <dbReference type="Proteomes" id="UP000292445"/>
    </source>
</evidence>
<dbReference type="Gene3D" id="3.30.565.10">
    <property type="entry name" value="Histidine kinase-like ATPase, C-terminal domain"/>
    <property type="match status" value="1"/>
</dbReference>
<evidence type="ECO:0000256" key="2">
    <source>
        <dbReference type="ARBA" id="ARBA00004141"/>
    </source>
</evidence>
<evidence type="ECO:0000256" key="3">
    <source>
        <dbReference type="ARBA" id="ARBA00012438"/>
    </source>
</evidence>
<dbReference type="InterPro" id="IPR003660">
    <property type="entry name" value="HAMP_dom"/>
</dbReference>
<keyword evidence="5" id="KW-0808">Transferase</keyword>
<proteinExistence type="predicted"/>
<dbReference type="GO" id="GO:0005524">
    <property type="term" value="F:ATP binding"/>
    <property type="evidence" value="ECO:0007669"/>
    <property type="project" value="UniProtKB-KW"/>
</dbReference>
<dbReference type="SMART" id="SM00388">
    <property type="entry name" value="HisKA"/>
    <property type="match status" value="1"/>
</dbReference>
<protein>
    <recommendedName>
        <fullName evidence="3">histidine kinase</fullName>
        <ecNumber evidence="3">2.7.13.3</ecNumber>
    </recommendedName>
</protein>
<evidence type="ECO:0000256" key="5">
    <source>
        <dbReference type="ARBA" id="ARBA00022679"/>
    </source>
</evidence>
<sequence>MRSLRTRLLTGIVATMLLTWAGTFLWYRAEVTREWSGEWDAALREVANLTLLSLPVGLENNVAERGFSLPGEQRLDTSQLQMTFQVWNLATGRSVLHSPSAPGRPIVPDMREGYGTIMVGGEPWRVYAVSDASGRIQVQVGKPQSLLRKELHDRLTRGLMFVGILACMLACVVGCLVQWSVLPVTRLSRRILQRRPTDLQPLPARELPVELRPLVESFNGLLGRLDETMQNERRFLVDAAHELRTPLAVLTVQTENALRCQDPVQLRAELGKLLATTQRSARLSEQLLDMARLDANGFGEDDVELHTVVSVIARDFETGAAERGQRISLDTEDCLVRGRVDPLGILVRNLIDNAVRYGGRDAHIAVACRREADGVLLTVADDGPGVPESEYRRIFDRFYRVMGTTERGSGIGLSLVAQIAESHAASIHVGTGLQGRGLGVRIRFPSAQPA</sequence>
<dbReference type="PROSITE" id="PS50885">
    <property type="entry name" value="HAMP"/>
    <property type="match status" value="1"/>
</dbReference>
<evidence type="ECO:0000256" key="12">
    <source>
        <dbReference type="ARBA" id="ARBA00023136"/>
    </source>
</evidence>
<gene>
    <name evidence="16" type="ORF">EV675_5860</name>
</gene>
<dbReference type="PANTHER" id="PTHR45436">
    <property type="entry name" value="SENSOR HISTIDINE KINASE YKOH"/>
    <property type="match status" value="1"/>
</dbReference>
<evidence type="ECO:0000256" key="1">
    <source>
        <dbReference type="ARBA" id="ARBA00000085"/>
    </source>
</evidence>
<dbReference type="OrthoDB" id="8554694at2"/>
<keyword evidence="9" id="KW-0067">ATP-binding</keyword>
<name>A0A4V2F2D3_9BURK</name>
<dbReference type="SMART" id="SM00387">
    <property type="entry name" value="HATPase_c"/>
    <property type="match status" value="1"/>
</dbReference>
<keyword evidence="10 13" id="KW-1133">Transmembrane helix</keyword>
<evidence type="ECO:0000256" key="9">
    <source>
        <dbReference type="ARBA" id="ARBA00022840"/>
    </source>
</evidence>
<keyword evidence="12 13" id="KW-0472">Membrane</keyword>
<dbReference type="CDD" id="cd00075">
    <property type="entry name" value="HATPase"/>
    <property type="match status" value="1"/>
</dbReference>
<comment type="catalytic activity">
    <reaction evidence="1">
        <text>ATP + protein L-histidine = ADP + protein N-phospho-L-histidine.</text>
        <dbReference type="EC" id="2.7.13.3"/>
    </reaction>
</comment>
<evidence type="ECO:0000256" key="13">
    <source>
        <dbReference type="SAM" id="Phobius"/>
    </source>
</evidence>
<keyword evidence="8 16" id="KW-0418">Kinase</keyword>
<evidence type="ECO:0000256" key="7">
    <source>
        <dbReference type="ARBA" id="ARBA00022741"/>
    </source>
</evidence>
<evidence type="ECO:0000256" key="10">
    <source>
        <dbReference type="ARBA" id="ARBA00022989"/>
    </source>
</evidence>
<reference evidence="16 17" key="1">
    <citation type="submission" date="2019-02" db="EMBL/GenBank/DDBJ databases">
        <title>Genomic Encyclopedia of Type Strains, Phase IV (KMG-IV): sequencing the most valuable type-strain genomes for metagenomic binning, comparative biology and taxonomic classification.</title>
        <authorList>
            <person name="Goeker M."/>
        </authorList>
    </citation>
    <scope>NUCLEOTIDE SEQUENCE [LARGE SCALE GENOMIC DNA]</scope>
    <source>
        <strain evidence="16 17">K24</strain>
    </source>
</reference>
<feature type="transmembrane region" description="Helical" evidence="13">
    <location>
        <begin position="6"/>
        <end position="27"/>
    </location>
</feature>
<dbReference type="InterPro" id="IPR050428">
    <property type="entry name" value="TCS_sensor_his_kinase"/>
</dbReference>
<dbReference type="Proteomes" id="UP000292445">
    <property type="component" value="Unassembled WGS sequence"/>
</dbReference>
<keyword evidence="4" id="KW-0597">Phosphoprotein</keyword>
<dbReference type="InterPro" id="IPR003661">
    <property type="entry name" value="HisK_dim/P_dom"/>
</dbReference>
<dbReference type="SUPFAM" id="SSF47384">
    <property type="entry name" value="Homodimeric domain of signal transducing histidine kinase"/>
    <property type="match status" value="1"/>
</dbReference>
<dbReference type="GO" id="GO:0000155">
    <property type="term" value="F:phosphorelay sensor kinase activity"/>
    <property type="evidence" value="ECO:0007669"/>
    <property type="project" value="InterPro"/>
</dbReference>
<dbReference type="InterPro" id="IPR004358">
    <property type="entry name" value="Sig_transdc_His_kin-like_C"/>
</dbReference>
<dbReference type="RefSeq" id="WP_130362176.1">
    <property type="nucleotide sequence ID" value="NZ_SGXC01000004.1"/>
</dbReference>
<keyword evidence="7" id="KW-0547">Nucleotide-binding</keyword>
<dbReference type="PROSITE" id="PS50109">
    <property type="entry name" value="HIS_KIN"/>
    <property type="match status" value="1"/>
</dbReference>